<dbReference type="GO" id="GO:0006874">
    <property type="term" value="P:intracellular calcium ion homeostasis"/>
    <property type="evidence" value="ECO:0007669"/>
    <property type="project" value="TreeGrafter"/>
</dbReference>
<feature type="region of interest" description="Disordered" evidence="14">
    <location>
        <begin position="1"/>
        <end position="112"/>
    </location>
</feature>
<feature type="transmembrane region" description="Helical" evidence="15">
    <location>
        <begin position="1152"/>
        <end position="1174"/>
    </location>
</feature>
<dbReference type="InterPro" id="IPR036412">
    <property type="entry name" value="HAD-like_sf"/>
</dbReference>
<dbReference type="NCBIfam" id="TIGR01494">
    <property type="entry name" value="ATPase_P-type"/>
    <property type="match status" value="2"/>
</dbReference>
<accession>A0A316V410</accession>
<feature type="transmembrane region" description="Helical" evidence="15">
    <location>
        <begin position="1084"/>
        <end position="1107"/>
    </location>
</feature>
<feature type="domain" description="P-type ATPase A" evidence="16">
    <location>
        <begin position="425"/>
        <end position="547"/>
    </location>
</feature>
<dbReference type="FunFam" id="1.20.1110.10:FF:000023">
    <property type="entry name" value="Cation-transporting ATPase"/>
    <property type="match status" value="1"/>
</dbReference>
<feature type="transmembrane region" description="Helical" evidence="15">
    <location>
        <begin position="1113"/>
        <end position="1131"/>
    </location>
</feature>
<dbReference type="InterPro" id="IPR023299">
    <property type="entry name" value="ATPase_P-typ_cyto_dom_N"/>
</dbReference>
<feature type="transmembrane region" description="Helical" evidence="15">
    <location>
        <begin position="365"/>
        <end position="383"/>
    </location>
</feature>
<evidence type="ECO:0000256" key="5">
    <source>
        <dbReference type="ARBA" id="ARBA00022723"/>
    </source>
</evidence>
<dbReference type="STRING" id="1569628.A0A316V410"/>
<keyword evidence="9" id="KW-1278">Translocase</keyword>
<dbReference type="Pfam" id="PF00122">
    <property type="entry name" value="E1-E2_ATPase"/>
    <property type="match status" value="1"/>
</dbReference>
<keyword evidence="7" id="KW-0067">ATP-binding</keyword>
<dbReference type="Proteomes" id="UP000245884">
    <property type="component" value="Unassembled WGS sequence"/>
</dbReference>
<evidence type="ECO:0000256" key="9">
    <source>
        <dbReference type="ARBA" id="ARBA00022967"/>
    </source>
</evidence>
<dbReference type="InterPro" id="IPR001757">
    <property type="entry name" value="P_typ_ATPase"/>
</dbReference>
<evidence type="ECO:0000256" key="1">
    <source>
        <dbReference type="ARBA" id="ARBA00004141"/>
    </source>
</evidence>
<feature type="compositionally biased region" description="Low complexity" evidence="14">
    <location>
        <begin position="15"/>
        <end position="27"/>
    </location>
</feature>
<sequence length="1338" mass="145808">MSNSSPLEPTPPDSKAPAAASSTPIASFAFNSGDDAALRQWEADQKQMRPSTASKDEDQITTTFSSDPSGTTSSSSFGAKPIVAAGDVPHMPAPASVPVQRDEKVDSDKLSSAPSHVAIELEKLQNDEGEEAMRQDIYLPAQDLLMTIRYLEKSWLNFTLFLIGSVLTAGILPLIIVFWVPRIYRQWIYYVREAPTEDELADCKAIPCLVKIPSEPASLQKLVPHKLPTPTPANKMFSPNFTIPYTSPADVAQEVPRPPLAGGPTANTTLLSHVFVLNFRHTPLIFHAPSQKLVSLPEWRDVGLESGAAPLTQSEVAFRHALFGPNIIDVRGQSLIKLTITETCHPFYVFTLASCGLWFYDTYQVYAAVVLAISILGIAATVIQSHRSQVRLQRTARYETQVEVMRVGLSATSASSSPNDEKASLASETWEKVSSEALVPGDIVSLSPLLSQSLPADMLLLPGASSCLVNESMLTGESVPCSKTPISPQALAEFARGERDLKGVEKSLVWGGTVLLRASAENSNDRVKAVVTSTAWNSSKGSLVKMMLFPKPVNFAFYKDAFLFILILIVIAVIGFIGSVINFVIVGVDGDEIGLRTIDLFTICVPPALPAAMSICSTFALRRLKQAKIFCVSPQRINLAGKVSIAVFDKTGTLTEGGLEVRGVRMRGENGKLDELRERMEDVNEVEREVKMEEAMAATHDVNLIDDEPLGDPLEVSMLLFTKWTMESAKRPLTGAQVSQGSIDPYVQCLRSPSGDATIAVLRKFDFVPSLRRMSVITQAASSSTSSATMYVKGAPESIMPLCDPATIPDDFDVILNEATRRGLRVLAFGYKTASLSWSGAQTCPREYVESDLSFLGLLFFENKLKSTTAAAIAELHEAEIPTKMCTGDSVNTAISVAREAGMIPPGQPVFVPRLPQGVKAHKSLGGMSNPAELVWSDVDLPQEGEGADEDGGLDPYSLAPRDPKLSLSTVGLALTGDVFQHLLSHASDETMARLLVRAQVFARFSPELKAELVDRLQRIDHTVAFCGDGANDTGALKGADLGLSLSEAEASVAAPFTSGADDIGSLPHLIKEGRNCLATSTSLFLYFALYALTEFYSVILLFGVTASLDNAQYLWIDIFQVFCIAIGMAWGRPAATLSKSRPFSRLMTRRIVLSLLGAIVLLIIAQTVPYVILHKQSWYEQPPFQPADLSLTNQDNSVVSKTAMFTFTIASIGWALGPPHREPLYRNYLLSFAILALAAINFGILFSNSESNGLFRLFGLVELPTSFLFIIFGTVLVQALLFFVWELWAVDVVCGWLAGPMRRFRSWRIRGDNVDVEKKFRRVERALKREEAQRVGV</sequence>
<dbReference type="InterPro" id="IPR023298">
    <property type="entry name" value="ATPase_P-typ_TM_dom_sf"/>
</dbReference>
<dbReference type="GO" id="GO:0016020">
    <property type="term" value="C:membrane"/>
    <property type="evidence" value="ECO:0007669"/>
    <property type="project" value="UniProtKB-SubCell"/>
</dbReference>
<dbReference type="InterPro" id="IPR008250">
    <property type="entry name" value="ATPase_P-typ_transduc_dom_A_sf"/>
</dbReference>
<evidence type="ECO:0000256" key="15">
    <source>
        <dbReference type="SAM" id="Phobius"/>
    </source>
</evidence>
<dbReference type="GeneID" id="37027103"/>
<dbReference type="SFLD" id="SFLDS00003">
    <property type="entry name" value="Haloacid_Dehalogenase"/>
    <property type="match status" value="1"/>
</dbReference>
<feature type="transmembrane region" description="Helical" evidence="15">
    <location>
        <begin position="1229"/>
        <end position="1248"/>
    </location>
</feature>
<dbReference type="PROSITE" id="PS00154">
    <property type="entry name" value="ATPASE_E1_E2"/>
    <property type="match status" value="1"/>
</dbReference>
<feature type="transmembrane region" description="Helical" evidence="15">
    <location>
        <begin position="338"/>
        <end position="359"/>
    </location>
</feature>
<keyword evidence="4 15" id="KW-0812">Transmembrane</keyword>
<evidence type="ECO:0000256" key="3">
    <source>
        <dbReference type="ARBA" id="ARBA00022553"/>
    </source>
</evidence>
<feature type="transmembrane region" description="Helical" evidence="15">
    <location>
        <begin position="561"/>
        <end position="588"/>
    </location>
</feature>
<evidence type="ECO:0000256" key="4">
    <source>
        <dbReference type="ARBA" id="ARBA00022692"/>
    </source>
</evidence>
<feature type="compositionally biased region" description="Low complexity" evidence="14">
    <location>
        <begin position="61"/>
        <end position="76"/>
    </location>
</feature>
<feature type="transmembrane region" description="Helical" evidence="15">
    <location>
        <begin position="155"/>
        <end position="180"/>
    </location>
</feature>
<dbReference type="GO" id="GO:0140358">
    <property type="term" value="F:P-type transmembrane transporter activity"/>
    <property type="evidence" value="ECO:0007669"/>
    <property type="project" value="InterPro"/>
</dbReference>
<feature type="transmembrane region" description="Helical" evidence="15">
    <location>
        <begin position="1268"/>
        <end position="1299"/>
    </location>
</feature>
<comment type="catalytic activity">
    <reaction evidence="12">
        <text>ATP + H2O = ADP + phosphate + H(+)</text>
        <dbReference type="Rhea" id="RHEA:13065"/>
        <dbReference type="ChEBI" id="CHEBI:15377"/>
        <dbReference type="ChEBI" id="CHEBI:15378"/>
        <dbReference type="ChEBI" id="CHEBI:30616"/>
        <dbReference type="ChEBI" id="CHEBI:43474"/>
        <dbReference type="ChEBI" id="CHEBI:456216"/>
    </reaction>
</comment>
<dbReference type="PANTHER" id="PTHR45630:SF8">
    <property type="entry name" value="CATION-TRANSPORTING ATPASE"/>
    <property type="match status" value="1"/>
</dbReference>
<dbReference type="SUPFAM" id="SSF81665">
    <property type="entry name" value="Calcium ATPase, transmembrane domain M"/>
    <property type="match status" value="1"/>
</dbReference>
<dbReference type="Gene3D" id="3.40.1110.10">
    <property type="entry name" value="Calcium-transporting ATPase, cytoplasmic domain N"/>
    <property type="match status" value="1"/>
</dbReference>
<evidence type="ECO:0000256" key="2">
    <source>
        <dbReference type="ARBA" id="ARBA00006000"/>
    </source>
</evidence>
<dbReference type="Gene3D" id="2.70.150.10">
    <property type="entry name" value="Calcium-transporting ATPase, cytoplasmic transduction domain A"/>
    <property type="match status" value="1"/>
</dbReference>
<name>A0A316V410_9BASI</name>
<evidence type="ECO:0000256" key="8">
    <source>
        <dbReference type="ARBA" id="ARBA00022842"/>
    </source>
</evidence>
<dbReference type="Pfam" id="PF13246">
    <property type="entry name" value="Cation_ATPase"/>
    <property type="match status" value="1"/>
</dbReference>
<protein>
    <recommendedName>
        <fullName evidence="16">P-type ATPase A domain-containing protein</fullName>
    </recommendedName>
</protein>
<keyword evidence="10 15" id="KW-1133">Transmembrane helix</keyword>
<feature type="compositionally biased region" description="Basic and acidic residues" evidence="14">
    <location>
        <begin position="100"/>
        <end position="109"/>
    </location>
</feature>
<dbReference type="InterPro" id="IPR018303">
    <property type="entry name" value="ATPase_P-typ_P_site"/>
</dbReference>
<gene>
    <name evidence="17" type="ORF">BDZ90DRAFT_229943</name>
</gene>
<keyword evidence="3" id="KW-0597">Phosphoprotein</keyword>
<dbReference type="SFLD" id="SFLDF00027">
    <property type="entry name" value="p-type_atpase"/>
    <property type="match status" value="1"/>
</dbReference>
<dbReference type="GO" id="GO:0019829">
    <property type="term" value="F:ATPase-coupled monoatomic cation transmembrane transporter activity"/>
    <property type="evidence" value="ECO:0007669"/>
    <property type="project" value="TreeGrafter"/>
</dbReference>
<dbReference type="PRINTS" id="PR00119">
    <property type="entry name" value="CATATPASE"/>
</dbReference>
<dbReference type="SFLD" id="SFLDG00002">
    <property type="entry name" value="C1.7:_P-type_atpase_like"/>
    <property type="match status" value="1"/>
</dbReference>
<dbReference type="OrthoDB" id="48943at2759"/>
<keyword evidence="5" id="KW-0479">Metal-binding</keyword>
<dbReference type="GO" id="GO:0005524">
    <property type="term" value="F:ATP binding"/>
    <property type="evidence" value="ECO:0007669"/>
    <property type="project" value="UniProtKB-KW"/>
</dbReference>
<evidence type="ECO:0000256" key="12">
    <source>
        <dbReference type="ARBA" id="ARBA00049360"/>
    </source>
</evidence>
<dbReference type="GO" id="GO:0016887">
    <property type="term" value="F:ATP hydrolysis activity"/>
    <property type="evidence" value="ECO:0007669"/>
    <property type="project" value="InterPro"/>
</dbReference>
<evidence type="ECO:0000256" key="11">
    <source>
        <dbReference type="ARBA" id="ARBA00023136"/>
    </source>
</evidence>
<dbReference type="EMBL" id="KZ819662">
    <property type="protein sequence ID" value="PWN30953.1"/>
    <property type="molecule type" value="Genomic_DNA"/>
</dbReference>
<evidence type="ECO:0000256" key="13">
    <source>
        <dbReference type="SAM" id="Coils"/>
    </source>
</evidence>
<dbReference type="InterPro" id="IPR023214">
    <property type="entry name" value="HAD_sf"/>
</dbReference>
<feature type="transmembrane region" description="Helical" evidence="15">
    <location>
        <begin position="1199"/>
        <end position="1217"/>
    </location>
</feature>
<dbReference type="InterPro" id="IPR006544">
    <property type="entry name" value="P-type_TPase_V"/>
</dbReference>
<feature type="transmembrane region" description="Helical" evidence="15">
    <location>
        <begin position="600"/>
        <end position="621"/>
    </location>
</feature>
<keyword evidence="11 15" id="KW-0472">Membrane</keyword>
<keyword evidence="6" id="KW-0547">Nucleotide-binding</keyword>
<evidence type="ECO:0000256" key="10">
    <source>
        <dbReference type="ARBA" id="ARBA00022989"/>
    </source>
</evidence>
<evidence type="ECO:0000259" key="16">
    <source>
        <dbReference type="Pfam" id="PF00122"/>
    </source>
</evidence>
<dbReference type="SUPFAM" id="SSF56784">
    <property type="entry name" value="HAD-like"/>
    <property type="match status" value="1"/>
</dbReference>
<dbReference type="GO" id="GO:0046872">
    <property type="term" value="F:metal ion binding"/>
    <property type="evidence" value="ECO:0007669"/>
    <property type="project" value="UniProtKB-KW"/>
</dbReference>
<dbReference type="RefSeq" id="XP_025365565.1">
    <property type="nucleotide sequence ID" value="XM_025505280.1"/>
</dbReference>
<dbReference type="PANTHER" id="PTHR45630">
    <property type="entry name" value="CATION-TRANSPORTING ATPASE-RELATED"/>
    <property type="match status" value="1"/>
</dbReference>
<dbReference type="Gene3D" id="3.40.50.1000">
    <property type="entry name" value="HAD superfamily/HAD-like"/>
    <property type="match status" value="1"/>
</dbReference>
<feature type="coiled-coil region" evidence="13">
    <location>
        <begin position="666"/>
        <end position="696"/>
    </location>
</feature>
<keyword evidence="8" id="KW-0460">Magnesium</keyword>
<dbReference type="SUPFAM" id="SSF81660">
    <property type="entry name" value="Metal cation-transporting ATPase, ATP-binding domain N"/>
    <property type="match status" value="1"/>
</dbReference>
<keyword evidence="18" id="KW-1185">Reference proteome</keyword>
<comment type="subcellular location">
    <subcellularLocation>
        <location evidence="1">Membrane</location>
        <topology evidence="1">Multi-pass membrane protein</topology>
    </subcellularLocation>
</comment>
<dbReference type="NCBIfam" id="TIGR01657">
    <property type="entry name" value="P-ATPase-V"/>
    <property type="match status" value="1"/>
</dbReference>
<evidence type="ECO:0000313" key="17">
    <source>
        <dbReference type="EMBL" id="PWN30953.1"/>
    </source>
</evidence>
<dbReference type="SUPFAM" id="SSF81653">
    <property type="entry name" value="Calcium ATPase, transduction domain A"/>
    <property type="match status" value="1"/>
</dbReference>
<dbReference type="FunFam" id="3.40.50.1000:FF:000068">
    <property type="entry name" value="Cation-transporting ATPase"/>
    <property type="match status" value="1"/>
</dbReference>
<keyword evidence="13" id="KW-0175">Coiled coil</keyword>
<dbReference type="InterPro" id="IPR059000">
    <property type="entry name" value="ATPase_P-type_domA"/>
</dbReference>
<evidence type="ECO:0000313" key="18">
    <source>
        <dbReference type="Proteomes" id="UP000245884"/>
    </source>
</evidence>
<comment type="similarity">
    <text evidence="2">Belongs to the cation transport ATPase (P-type) (TC 3.A.3) family. Type V subfamily.</text>
</comment>
<dbReference type="InterPro" id="IPR044492">
    <property type="entry name" value="P_typ_ATPase_HD_dom"/>
</dbReference>
<reference evidence="17 18" key="1">
    <citation type="journal article" date="2018" name="Mol. Biol. Evol.">
        <title>Broad Genomic Sampling Reveals a Smut Pathogenic Ancestry of the Fungal Clade Ustilaginomycotina.</title>
        <authorList>
            <person name="Kijpornyongpan T."/>
            <person name="Mondo S.J."/>
            <person name="Barry K."/>
            <person name="Sandor L."/>
            <person name="Lee J."/>
            <person name="Lipzen A."/>
            <person name="Pangilinan J."/>
            <person name="LaButti K."/>
            <person name="Hainaut M."/>
            <person name="Henrissat B."/>
            <person name="Grigoriev I.V."/>
            <person name="Spatafora J.W."/>
            <person name="Aime M.C."/>
        </authorList>
    </citation>
    <scope>NUCLEOTIDE SEQUENCE [LARGE SCALE GENOMIC DNA]</scope>
    <source>
        <strain evidence="17 18">MCA 5214</strain>
    </source>
</reference>
<evidence type="ECO:0000256" key="7">
    <source>
        <dbReference type="ARBA" id="ARBA00022840"/>
    </source>
</evidence>
<organism evidence="17 18">
    <name type="scientific">Jaminaea rosea</name>
    <dbReference type="NCBI Taxonomy" id="1569628"/>
    <lineage>
        <taxon>Eukaryota</taxon>
        <taxon>Fungi</taxon>
        <taxon>Dikarya</taxon>
        <taxon>Basidiomycota</taxon>
        <taxon>Ustilaginomycotina</taxon>
        <taxon>Exobasidiomycetes</taxon>
        <taxon>Microstromatales</taxon>
        <taxon>Microstromatales incertae sedis</taxon>
        <taxon>Jaminaea</taxon>
    </lineage>
</organism>
<evidence type="ECO:0000256" key="14">
    <source>
        <dbReference type="SAM" id="MobiDB-lite"/>
    </source>
</evidence>
<proteinExistence type="inferred from homology"/>
<evidence type="ECO:0000256" key="6">
    <source>
        <dbReference type="ARBA" id="ARBA00022741"/>
    </source>
</evidence>